<dbReference type="Proteomes" id="UP000005984">
    <property type="component" value="Unassembled WGS sequence"/>
</dbReference>
<protein>
    <submittedName>
        <fullName evidence="1">Uncharacterized protein</fullName>
    </submittedName>
</protein>
<dbReference type="HOGENOM" id="CLU_3385933_0_0_9"/>
<dbReference type="eggNOG" id="COG0243">
    <property type="taxonomic scope" value="Bacteria"/>
</dbReference>
<comment type="caution">
    <text evidence="1">The sequence shown here is derived from an EMBL/GenBank/DDBJ whole genome shotgun (WGS) entry which is preliminary data.</text>
</comment>
<sequence length="33" mass="3438">MLLQQSVIGKGSKALLAMNQPGGFKCPSCAFPD</sequence>
<proteinExistence type="predicted"/>
<reference evidence="1 2" key="1">
    <citation type="submission" date="2008-10" db="EMBL/GenBank/DDBJ databases">
        <authorList>
            <person name="Qin X."/>
            <person name="Bachman B."/>
            <person name="Battles P."/>
            <person name="Bell A."/>
            <person name="Bess C."/>
            <person name="Bickham C."/>
            <person name="Chaboub L."/>
            <person name="Chen D."/>
            <person name="Coyle M."/>
            <person name="Deiros D.R."/>
            <person name="Dinh H."/>
            <person name="Forbes L."/>
            <person name="Fowler G."/>
            <person name="Francisco L."/>
            <person name="Fu Q."/>
            <person name="Gubbala S."/>
            <person name="Hale W."/>
            <person name="Han Y."/>
            <person name="Hemphill L."/>
            <person name="Highlander S.K."/>
            <person name="Hirani K."/>
            <person name="Hogues M."/>
            <person name="Jackson L."/>
            <person name="Jakkamsetti A."/>
            <person name="Javaid M."/>
            <person name="Jiang H."/>
            <person name="Korchina V."/>
            <person name="Kovar C."/>
            <person name="Lara F."/>
            <person name="Lee S."/>
            <person name="Mata R."/>
            <person name="Mathew T."/>
            <person name="Moen C."/>
            <person name="Morales K."/>
            <person name="Munidasa M."/>
            <person name="Nazareth L."/>
            <person name="Ngo R."/>
            <person name="Nguyen L."/>
            <person name="Okwuonu G."/>
            <person name="Ongeri F."/>
            <person name="Patil S."/>
            <person name="Petrosino J."/>
            <person name="Pham C."/>
            <person name="Pham P."/>
            <person name="Pu L.-L."/>
            <person name="Puazo M."/>
            <person name="Raj R."/>
            <person name="Reid J."/>
            <person name="Rouhana J."/>
            <person name="Saada N."/>
            <person name="Shang Y."/>
            <person name="Simmons D."/>
            <person name="Thornton R."/>
            <person name="Warren J."/>
            <person name="Weissenberger G."/>
            <person name="Zhang J."/>
            <person name="Zhang L."/>
            <person name="Zhou C."/>
            <person name="Zhu D."/>
            <person name="Muzny D."/>
            <person name="Worley K."/>
            <person name="Gibbs R."/>
        </authorList>
    </citation>
    <scope>NUCLEOTIDE SEQUENCE [LARGE SCALE GENOMIC DNA]</scope>
    <source>
        <strain evidence="1 2">ATCC 51172</strain>
    </source>
</reference>
<organism evidence="1 2">
    <name type="scientific">Anaerococcus lactolyticus ATCC 51172</name>
    <dbReference type="NCBI Taxonomy" id="525254"/>
    <lineage>
        <taxon>Bacteria</taxon>
        <taxon>Bacillati</taxon>
        <taxon>Bacillota</taxon>
        <taxon>Tissierellia</taxon>
        <taxon>Tissierellales</taxon>
        <taxon>Peptoniphilaceae</taxon>
        <taxon>Anaerococcus</taxon>
    </lineage>
</organism>
<dbReference type="EMBL" id="ABYO01000081">
    <property type="protein sequence ID" value="EEI86857.1"/>
    <property type="molecule type" value="Genomic_DNA"/>
</dbReference>
<dbReference type="AlphaFoldDB" id="C2BE10"/>
<accession>C2BE10</accession>
<keyword evidence="2" id="KW-1185">Reference proteome</keyword>
<name>C2BE10_9FIRM</name>
<gene>
    <name evidence="1" type="ORF">HMPREF0072_0580</name>
</gene>
<evidence type="ECO:0000313" key="2">
    <source>
        <dbReference type="Proteomes" id="UP000005984"/>
    </source>
</evidence>
<dbReference type="STRING" id="525254.HMPREF0072_0580"/>
<evidence type="ECO:0000313" key="1">
    <source>
        <dbReference type="EMBL" id="EEI86857.1"/>
    </source>
</evidence>
<feature type="non-terminal residue" evidence="1">
    <location>
        <position position="33"/>
    </location>
</feature>